<evidence type="ECO:0000313" key="2">
    <source>
        <dbReference type="Proteomes" id="UP000006764"/>
    </source>
</evidence>
<name>A0A0B4XTI4_9GAMM</name>
<dbReference type="OrthoDB" id="9822435at2"/>
<accession>A0A0B4XTI4</accession>
<protein>
    <submittedName>
        <fullName evidence="1">Uncharacterized protein</fullName>
    </submittedName>
</protein>
<dbReference type="EMBL" id="CP004387">
    <property type="protein sequence ID" value="AJD49990.1"/>
    <property type="molecule type" value="Genomic_DNA"/>
</dbReference>
<dbReference type="STRING" id="391936.S7S_17890"/>
<proteinExistence type="predicted"/>
<dbReference type="AlphaFoldDB" id="A0A0B4XTI4"/>
<evidence type="ECO:0000313" key="1">
    <source>
        <dbReference type="EMBL" id="AJD49990.1"/>
    </source>
</evidence>
<sequence>MKTFSVMAKDEQGRTGLIRVSINELRQEGELEWPPETSALIKMTVLESRDQIQCWVKWPSFNVRCVISSGETGGRTFLHIDLAGTRRSYEMEAADRQAFLAFVAGLALPAAAVVREGEADSHQSEDDFLQAGELGLTHVSLFLGKRPAASVEMDFMNVVINGVSVSLPPPSPIPSDQGIFVPVGFYPSGETITIGWEFETRYVHAPATVLVGIFRNQSLQNRTLMATLNVEMFERYAGVSSVKV</sequence>
<dbReference type="KEGG" id="apac:S7S_17890"/>
<dbReference type="Proteomes" id="UP000006764">
    <property type="component" value="Chromosome"/>
</dbReference>
<keyword evidence="2" id="KW-1185">Reference proteome</keyword>
<gene>
    <name evidence="1" type="ORF">S7S_17890</name>
</gene>
<dbReference type="HOGENOM" id="CLU_1136192_0_0_6"/>
<reference evidence="1 2" key="1">
    <citation type="journal article" date="2012" name="J. Bacteriol.">
        <title>Genome sequence of an alkane-degrading bacterium, Alcanivorax pacificus type strain W11-5, isolated from deep sea sediment.</title>
        <authorList>
            <person name="Lai Q."/>
            <person name="Shao Z."/>
        </authorList>
    </citation>
    <scope>NUCLEOTIDE SEQUENCE [LARGE SCALE GENOMIC DNA]</scope>
    <source>
        <strain evidence="1 2">W11-5</strain>
    </source>
</reference>
<dbReference type="RefSeq" id="WP_008734663.1">
    <property type="nucleotide sequence ID" value="NZ_CP004387.1"/>
</dbReference>
<organism evidence="1 2">
    <name type="scientific">Isoalcanivorax pacificus W11-5</name>
    <dbReference type="NCBI Taxonomy" id="391936"/>
    <lineage>
        <taxon>Bacteria</taxon>
        <taxon>Pseudomonadati</taxon>
        <taxon>Pseudomonadota</taxon>
        <taxon>Gammaproteobacteria</taxon>
        <taxon>Oceanospirillales</taxon>
        <taxon>Alcanivoracaceae</taxon>
        <taxon>Isoalcanivorax</taxon>
    </lineage>
</organism>